<sequence>MLFAIICEDKPNSLELRKATRPEHVDFLNGLGETLSFAGPFLNDEEAPCGSLVVVEARDKAEAQEIAGRDPYARAGLFETVTVRPWVWAIKKPADA</sequence>
<organism evidence="3 4">
    <name type="scientific">Fulvimarina uroteuthidis</name>
    <dbReference type="NCBI Taxonomy" id="3098149"/>
    <lineage>
        <taxon>Bacteria</taxon>
        <taxon>Pseudomonadati</taxon>
        <taxon>Pseudomonadota</taxon>
        <taxon>Alphaproteobacteria</taxon>
        <taxon>Hyphomicrobiales</taxon>
        <taxon>Aurantimonadaceae</taxon>
        <taxon>Fulvimarina</taxon>
    </lineage>
</organism>
<dbReference type="NCBIfam" id="NF009502">
    <property type="entry name" value="PRK12863.1-1"/>
    <property type="match status" value="1"/>
</dbReference>
<comment type="similarity">
    <text evidence="1">Belongs to the YciI family.</text>
</comment>
<evidence type="ECO:0000313" key="4">
    <source>
        <dbReference type="Proteomes" id="UP001294412"/>
    </source>
</evidence>
<dbReference type="Proteomes" id="UP001294412">
    <property type="component" value="Unassembled WGS sequence"/>
</dbReference>
<dbReference type="RefSeq" id="WP_322185864.1">
    <property type="nucleotide sequence ID" value="NZ_JAXLPB010000001.1"/>
</dbReference>
<dbReference type="EMBL" id="JAXLPB010000001">
    <property type="protein sequence ID" value="MDY8108420.1"/>
    <property type="molecule type" value="Genomic_DNA"/>
</dbReference>
<dbReference type="Pfam" id="PF03795">
    <property type="entry name" value="YCII"/>
    <property type="match status" value="1"/>
</dbReference>
<evidence type="ECO:0000259" key="2">
    <source>
        <dbReference type="Pfam" id="PF03795"/>
    </source>
</evidence>
<gene>
    <name evidence="3" type="ORF">U0C82_04535</name>
</gene>
<proteinExistence type="inferred from homology"/>
<dbReference type="PANTHER" id="PTHR33606">
    <property type="entry name" value="PROTEIN YCII"/>
    <property type="match status" value="1"/>
</dbReference>
<feature type="domain" description="YCII-related" evidence="2">
    <location>
        <begin position="1"/>
        <end position="86"/>
    </location>
</feature>
<dbReference type="Gene3D" id="3.30.70.1060">
    <property type="entry name" value="Dimeric alpha+beta barrel"/>
    <property type="match status" value="1"/>
</dbReference>
<evidence type="ECO:0000313" key="3">
    <source>
        <dbReference type="EMBL" id="MDY8108420.1"/>
    </source>
</evidence>
<dbReference type="PANTHER" id="PTHR33606:SF3">
    <property type="entry name" value="PROTEIN YCII"/>
    <property type="match status" value="1"/>
</dbReference>
<comment type="caution">
    <text evidence="3">The sequence shown here is derived from an EMBL/GenBank/DDBJ whole genome shotgun (WGS) entry which is preliminary data.</text>
</comment>
<dbReference type="SUPFAM" id="SSF54909">
    <property type="entry name" value="Dimeric alpha+beta barrel"/>
    <property type="match status" value="1"/>
</dbReference>
<accession>A0ABU5HZ64</accession>
<dbReference type="InterPro" id="IPR005545">
    <property type="entry name" value="YCII"/>
</dbReference>
<dbReference type="InterPro" id="IPR011008">
    <property type="entry name" value="Dimeric_a/b-barrel"/>
</dbReference>
<dbReference type="InterPro" id="IPR051807">
    <property type="entry name" value="Sec-metab_biosynth-assoc"/>
</dbReference>
<reference evidence="3 4" key="1">
    <citation type="submission" date="2023-12" db="EMBL/GenBank/DDBJ databases">
        <title>Description of Novel Strain Fulvimarina sp. 2208YS6-2-32 isolated from Uroteuthis (Photololigo) edulis.</title>
        <authorList>
            <person name="Park J.-S."/>
        </authorList>
    </citation>
    <scope>NUCLEOTIDE SEQUENCE [LARGE SCALE GENOMIC DNA]</scope>
    <source>
        <strain evidence="3 4">2208YS6-2-32</strain>
    </source>
</reference>
<protein>
    <submittedName>
        <fullName evidence="3">YciI-like protein</fullName>
    </submittedName>
</protein>
<name>A0ABU5HZ64_9HYPH</name>
<evidence type="ECO:0000256" key="1">
    <source>
        <dbReference type="ARBA" id="ARBA00007689"/>
    </source>
</evidence>
<keyword evidence="4" id="KW-1185">Reference proteome</keyword>